<evidence type="ECO:0000313" key="3">
    <source>
        <dbReference type="Proteomes" id="UP000033633"/>
    </source>
</evidence>
<keyword evidence="3" id="KW-1185">Reference proteome</keyword>
<reference evidence="2 3" key="1">
    <citation type="submission" date="2014-12" db="EMBL/GenBank/DDBJ databases">
        <title>Mercury Reductase activity and rhizosphere competence traits in the genome of root associated Photobacterium halotolerans MELD1.</title>
        <authorList>
            <person name="Mathew D.C."/>
            <person name="Huang C.-C."/>
        </authorList>
    </citation>
    <scope>NUCLEOTIDE SEQUENCE [LARGE SCALE GENOMIC DNA]</scope>
    <source>
        <strain evidence="2 3">MELD1</strain>
    </source>
</reference>
<organism evidence="2 3">
    <name type="scientific">Photobacterium halotolerans</name>
    <dbReference type="NCBI Taxonomy" id="265726"/>
    <lineage>
        <taxon>Bacteria</taxon>
        <taxon>Pseudomonadati</taxon>
        <taxon>Pseudomonadota</taxon>
        <taxon>Gammaproteobacteria</taxon>
        <taxon>Vibrionales</taxon>
        <taxon>Vibrionaceae</taxon>
        <taxon>Photobacterium</taxon>
    </lineage>
</organism>
<feature type="transmembrane region" description="Helical" evidence="1">
    <location>
        <begin position="51"/>
        <end position="74"/>
    </location>
</feature>
<dbReference type="Proteomes" id="UP000033633">
    <property type="component" value="Unassembled WGS sequence"/>
</dbReference>
<protein>
    <submittedName>
        <fullName evidence="2">Membrane protein</fullName>
    </submittedName>
</protein>
<proteinExistence type="predicted"/>
<sequence length="110" mass="12290">MNTLLGYLAESGQFLRPWISDIATAMIACLLVVFGSDINRILRRYLSGTNFILRTCAFIFVNAFGYGFLIIAAAPWLATKLSGMSNVWLFTIILGTFIFLGSWAQRNNQV</sequence>
<dbReference type="InterPro" id="IPR021813">
    <property type="entry name" value="DUF3392"/>
</dbReference>
<dbReference type="Pfam" id="PF11872">
    <property type="entry name" value="DUF3392"/>
    <property type="match status" value="1"/>
</dbReference>
<comment type="caution">
    <text evidence="2">The sequence shown here is derived from an EMBL/GenBank/DDBJ whole genome shotgun (WGS) entry which is preliminary data.</text>
</comment>
<keyword evidence="1" id="KW-0812">Transmembrane</keyword>
<dbReference type="RefSeq" id="WP_046221393.1">
    <property type="nucleotide sequence ID" value="NZ_JWYV01000013.1"/>
</dbReference>
<dbReference type="OrthoDB" id="6196761at2"/>
<dbReference type="AlphaFoldDB" id="A0A0F5VBE8"/>
<feature type="transmembrane region" description="Helical" evidence="1">
    <location>
        <begin position="18"/>
        <end position="39"/>
    </location>
</feature>
<dbReference type="EMBL" id="JWYV01000013">
    <property type="protein sequence ID" value="KKC99086.1"/>
    <property type="molecule type" value="Genomic_DNA"/>
</dbReference>
<name>A0A0F5VBE8_9GAMM</name>
<evidence type="ECO:0000313" key="2">
    <source>
        <dbReference type="EMBL" id="KKC99086.1"/>
    </source>
</evidence>
<gene>
    <name evidence="2" type="ORF">KY46_14685</name>
</gene>
<feature type="transmembrane region" description="Helical" evidence="1">
    <location>
        <begin position="86"/>
        <end position="104"/>
    </location>
</feature>
<dbReference type="STRING" id="265726.KY46_14685"/>
<dbReference type="PATRIC" id="fig|265726.11.peg.1184"/>
<keyword evidence="1" id="KW-0472">Membrane</keyword>
<keyword evidence="1" id="KW-1133">Transmembrane helix</keyword>
<evidence type="ECO:0000256" key="1">
    <source>
        <dbReference type="SAM" id="Phobius"/>
    </source>
</evidence>
<accession>A0A0F5VBE8</accession>